<dbReference type="SUPFAM" id="SSF46689">
    <property type="entry name" value="Homeodomain-like"/>
    <property type="match status" value="2"/>
</dbReference>
<dbReference type="InterPro" id="IPR009057">
    <property type="entry name" value="Homeodomain-like_sf"/>
</dbReference>
<dbReference type="SMART" id="SM00342">
    <property type="entry name" value="HTH_ARAC"/>
    <property type="match status" value="1"/>
</dbReference>
<dbReference type="PROSITE" id="PS00041">
    <property type="entry name" value="HTH_ARAC_FAMILY_1"/>
    <property type="match status" value="1"/>
</dbReference>
<dbReference type="PROSITE" id="PS01124">
    <property type="entry name" value="HTH_ARAC_FAMILY_2"/>
    <property type="match status" value="1"/>
</dbReference>
<gene>
    <name evidence="5" type="ORF">TMES_06120</name>
</gene>
<sequence>MSDPLAEIVTLLQPQAPFSKLVRSSGAWRVRRTNVDQVYYCLILTGQACLEVNGKPPLTLKQGDFALIPEAYSFAMSSVTPKPDDDLETVPAQQDDGTYRLGDPNGPVDTQQLIGFCVFGAPDASLLVSLLPDVIVIRGQSRIRTLAKLVGDEARANRPARDILLERLLEALLIETLRSVPETTASPGLLKGLSDERLNIALRCMHAKPDQNWSVAELAKQAGLSRSAFFVRFNKTVGIAPMDYLLQWRMTLAKQMLRQTKCGVAEVASKVGYGSASAFSVAFSRHTGFPPAQYGRQTDLVAPNEPAGPI</sequence>
<evidence type="ECO:0000313" key="6">
    <source>
        <dbReference type="Proteomes" id="UP000193391"/>
    </source>
</evidence>
<dbReference type="InterPro" id="IPR018062">
    <property type="entry name" value="HTH_AraC-typ_CS"/>
</dbReference>
<dbReference type="GO" id="GO:0043565">
    <property type="term" value="F:sequence-specific DNA binding"/>
    <property type="evidence" value="ECO:0007669"/>
    <property type="project" value="InterPro"/>
</dbReference>
<evidence type="ECO:0000256" key="1">
    <source>
        <dbReference type="ARBA" id="ARBA00023015"/>
    </source>
</evidence>
<dbReference type="GO" id="GO:0003700">
    <property type="term" value="F:DNA-binding transcription factor activity"/>
    <property type="evidence" value="ECO:0007669"/>
    <property type="project" value="InterPro"/>
</dbReference>
<protein>
    <submittedName>
        <fullName evidence="5">AraC family transcriptional regulator</fullName>
    </submittedName>
</protein>
<keyword evidence="3" id="KW-0804">Transcription</keyword>
<name>A0A1Y2L4W5_9PROT</name>
<proteinExistence type="predicted"/>
<dbReference type="RefSeq" id="WP_085580520.1">
    <property type="nucleotide sequence ID" value="NZ_JFKA01000002.1"/>
</dbReference>
<dbReference type="InterPro" id="IPR018060">
    <property type="entry name" value="HTH_AraC"/>
</dbReference>
<dbReference type="Gene3D" id="1.10.10.60">
    <property type="entry name" value="Homeodomain-like"/>
    <property type="match status" value="2"/>
</dbReference>
<dbReference type="Pfam" id="PF12833">
    <property type="entry name" value="HTH_18"/>
    <property type="match status" value="1"/>
</dbReference>
<evidence type="ECO:0000256" key="3">
    <source>
        <dbReference type="ARBA" id="ARBA00023163"/>
    </source>
</evidence>
<reference evidence="5 6" key="1">
    <citation type="submission" date="2014-03" db="EMBL/GenBank/DDBJ databases">
        <title>The draft genome sequence of Thalassospira mesophila JCM 18969.</title>
        <authorList>
            <person name="Lai Q."/>
            <person name="Shao Z."/>
        </authorList>
    </citation>
    <scope>NUCLEOTIDE SEQUENCE [LARGE SCALE GENOMIC DNA]</scope>
    <source>
        <strain evidence="5 6">JCM 18969</strain>
    </source>
</reference>
<dbReference type="Proteomes" id="UP000193391">
    <property type="component" value="Unassembled WGS sequence"/>
</dbReference>
<dbReference type="PANTHER" id="PTHR46796:SF7">
    <property type="entry name" value="ARAC FAMILY TRANSCRIPTIONAL REGULATOR"/>
    <property type="match status" value="1"/>
</dbReference>
<dbReference type="PANTHER" id="PTHR46796">
    <property type="entry name" value="HTH-TYPE TRANSCRIPTIONAL ACTIVATOR RHAS-RELATED"/>
    <property type="match status" value="1"/>
</dbReference>
<dbReference type="AlphaFoldDB" id="A0A1Y2L4W5"/>
<keyword evidence="2" id="KW-0238">DNA-binding</keyword>
<dbReference type="InterPro" id="IPR032783">
    <property type="entry name" value="AraC_lig"/>
</dbReference>
<accession>A0A1Y2L4W5</accession>
<dbReference type="InterPro" id="IPR050204">
    <property type="entry name" value="AraC_XylS_family_regulators"/>
</dbReference>
<dbReference type="Pfam" id="PF12852">
    <property type="entry name" value="Cupin_6"/>
    <property type="match status" value="1"/>
</dbReference>
<feature type="domain" description="HTH araC/xylS-type" evidence="4">
    <location>
        <begin position="199"/>
        <end position="297"/>
    </location>
</feature>
<evidence type="ECO:0000259" key="4">
    <source>
        <dbReference type="PROSITE" id="PS01124"/>
    </source>
</evidence>
<keyword evidence="1" id="KW-0805">Transcription regulation</keyword>
<evidence type="ECO:0000313" key="5">
    <source>
        <dbReference type="EMBL" id="OSQ39583.1"/>
    </source>
</evidence>
<organism evidence="5 6">
    <name type="scientific">Thalassospira mesophila</name>
    <dbReference type="NCBI Taxonomy" id="1293891"/>
    <lineage>
        <taxon>Bacteria</taxon>
        <taxon>Pseudomonadati</taxon>
        <taxon>Pseudomonadota</taxon>
        <taxon>Alphaproteobacteria</taxon>
        <taxon>Rhodospirillales</taxon>
        <taxon>Thalassospiraceae</taxon>
        <taxon>Thalassospira</taxon>
    </lineage>
</organism>
<comment type="caution">
    <text evidence="5">The sequence shown here is derived from an EMBL/GenBank/DDBJ whole genome shotgun (WGS) entry which is preliminary data.</text>
</comment>
<dbReference type="OrthoDB" id="9802263at2"/>
<dbReference type="EMBL" id="JFKA01000002">
    <property type="protein sequence ID" value="OSQ39583.1"/>
    <property type="molecule type" value="Genomic_DNA"/>
</dbReference>
<dbReference type="STRING" id="1293891.TMES_06120"/>
<keyword evidence="6" id="KW-1185">Reference proteome</keyword>
<evidence type="ECO:0000256" key="2">
    <source>
        <dbReference type="ARBA" id="ARBA00023125"/>
    </source>
</evidence>